<dbReference type="RefSeq" id="WP_282765709.1">
    <property type="nucleotide sequence ID" value="NZ_JASCTH010000032.1"/>
</dbReference>
<dbReference type="InterPro" id="IPR003594">
    <property type="entry name" value="HATPase_dom"/>
</dbReference>
<dbReference type="InterPro" id="IPR050267">
    <property type="entry name" value="Anti-sigma-factor_SerPK"/>
</dbReference>
<dbReference type="GO" id="GO:0005524">
    <property type="term" value="F:ATP binding"/>
    <property type="evidence" value="ECO:0007669"/>
    <property type="project" value="UniProtKB-KW"/>
</dbReference>
<comment type="caution">
    <text evidence="4">The sequence shown here is derived from an EMBL/GenBank/DDBJ whole genome shotgun (WGS) entry which is preliminary data.</text>
</comment>
<dbReference type="EMBL" id="JASCTH010000032">
    <property type="protein sequence ID" value="MDI6104344.1"/>
    <property type="molecule type" value="Genomic_DNA"/>
</dbReference>
<keyword evidence="5" id="KW-1185">Reference proteome</keyword>
<feature type="domain" description="Histidine kinase/HSP90-like ATPase" evidence="3">
    <location>
        <begin position="30"/>
        <end position="139"/>
    </location>
</feature>
<name>A0ABT6WXC0_9ACTN</name>
<dbReference type="EC" id="2.7.13.3" evidence="4"/>
<dbReference type="SUPFAM" id="SSF55874">
    <property type="entry name" value="ATPase domain of HSP90 chaperone/DNA topoisomerase II/histidine kinase"/>
    <property type="match status" value="1"/>
</dbReference>
<accession>A0ABT6WXC0</accession>
<sequence>MAKPDPSDISGPTVRTAISGSAGMVLRQPFDAATVTAARHLLASTVAEAGLTGDSADDVVLAVNELVTNAVRHGGGTGVLEVRVLDDVLVCEVIDSGTRADGLPVRLSAVDVPGGRGLWLAHHLTGTLVLTRRPDGVTASVTVCLCPEPPSATVPAEDNSAAPEPAKGDS</sequence>
<dbReference type="CDD" id="cd16936">
    <property type="entry name" value="HATPase_RsbW-like"/>
    <property type="match status" value="1"/>
</dbReference>
<keyword evidence="4" id="KW-0547">Nucleotide-binding</keyword>
<organism evidence="4 5">
    <name type="scientific">Actinoplanes sandaracinus</name>
    <dbReference type="NCBI Taxonomy" id="3045177"/>
    <lineage>
        <taxon>Bacteria</taxon>
        <taxon>Bacillati</taxon>
        <taxon>Actinomycetota</taxon>
        <taxon>Actinomycetes</taxon>
        <taxon>Micromonosporales</taxon>
        <taxon>Micromonosporaceae</taxon>
        <taxon>Actinoplanes</taxon>
    </lineage>
</organism>
<keyword evidence="1" id="KW-0418">Kinase</keyword>
<proteinExistence type="predicted"/>
<dbReference type="Gene3D" id="3.30.565.10">
    <property type="entry name" value="Histidine kinase-like ATPase, C-terminal domain"/>
    <property type="match status" value="1"/>
</dbReference>
<gene>
    <name evidence="4" type="ORF">QLQ12_37715</name>
</gene>
<dbReference type="PANTHER" id="PTHR35526">
    <property type="entry name" value="ANTI-SIGMA-F FACTOR RSBW-RELATED"/>
    <property type="match status" value="1"/>
</dbReference>
<keyword evidence="4" id="KW-0808">Transferase</keyword>
<dbReference type="PANTHER" id="PTHR35526:SF3">
    <property type="entry name" value="ANTI-SIGMA-F FACTOR RSBW"/>
    <property type="match status" value="1"/>
</dbReference>
<keyword evidence="1" id="KW-0723">Serine/threonine-protein kinase</keyword>
<dbReference type="GO" id="GO:0004673">
    <property type="term" value="F:protein histidine kinase activity"/>
    <property type="evidence" value="ECO:0007669"/>
    <property type="project" value="UniProtKB-EC"/>
</dbReference>
<evidence type="ECO:0000313" key="5">
    <source>
        <dbReference type="Proteomes" id="UP001241758"/>
    </source>
</evidence>
<keyword evidence="4" id="KW-0067">ATP-binding</keyword>
<evidence type="ECO:0000313" key="4">
    <source>
        <dbReference type="EMBL" id="MDI6104344.1"/>
    </source>
</evidence>
<reference evidence="4 5" key="1">
    <citation type="submission" date="2023-05" db="EMBL/GenBank/DDBJ databases">
        <title>Actinoplanes sp. NEAU-A12 genome sequencing.</title>
        <authorList>
            <person name="Wang Z.-S."/>
        </authorList>
    </citation>
    <scope>NUCLEOTIDE SEQUENCE [LARGE SCALE GENOMIC DNA]</scope>
    <source>
        <strain evidence="4 5">NEAU-A12</strain>
    </source>
</reference>
<dbReference type="Pfam" id="PF13581">
    <property type="entry name" value="HATPase_c_2"/>
    <property type="match status" value="1"/>
</dbReference>
<dbReference type="Proteomes" id="UP001241758">
    <property type="component" value="Unassembled WGS sequence"/>
</dbReference>
<evidence type="ECO:0000256" key="2">
    <source>
        <dbReference type="SAM" id="MobiDB-lite"/>
    </source>
</evidence>
<evidence type="ECO:0000256" key="1">
    <source>
        <dbReference type="ARBA" id="ARBA00022527"/>
    </source>
</evidence>
<dbReference type="InterPro" id="IPR036890">
    <property type="entry name" value="HATPase_C_sf"/>
</dbReference>
<evidence type="ECO:0000259" key="3">
    <source>
        <dbReference type="Pfam" id="PF13581"/>
    </source>
</evidence>
<feature type="region of interest" description="Disordered" evidence="2">
    <location>
        <begin position="149"/>
        <end position="170"/>
    </location>
</feature>
<protein>
    <submittedName>
        <fullName evidence="4">ATP-binding protein</fullName>
        <ecNumber evidence="4">2.7.13.3</ecNumber>
    </submittedName>
</protein>